<feature type="transmembrane region" description="Helical" evidence="1">
    <location>
        <begin position="171"/>
        <end position="189"/>
    </location>
</feature>
<feature type="transmembrane region" description="Helical" evidence="1">
    <location>
        <begin position="54"/>
        <end position="79"/>
    </location>
</feature>
<dbReference type="PANTHER" id="PTHR37305:SF1">
    <property type="entry name" value="MEMBRANE PROTEIN"/>
    <property type="match status" value="1"/>
</dbReference>
<dbReference type="Pfam" id="PF12730">
    <property type="entry name" value="ABC2_membrane_4"/>
    <property type="match status" value="1"/>
</dbReference>
<organism evidence="2 3">
    <name type="scientific">Nonomuraea pusilla</name>
    <dbReference type="NCBI Taxonomy" id="46177"/>
    <lineage>
        <taxon>Bacteria</taxon>
        <taxon>Bacillati</taxon>
        <taxon>Actinomycetota</taxon>
        <taxon>Actinomycetes</taxon>
        <taxon>Streptosporangiales</taxon>
        <taxon>Streptosporangiaceae</taxon>
        <taxon>Nonomuraea</taxon>
    </lineage>
</organism>
<name>A0A1H7QY69_9ACTN</name>
<dbReference type="OrthoDB" id="3297477at2"/>
<sequence length="247" mass="25516">MMDVIRSEWTKMRSVRSTMWTLLVTALLMVGFGALLSFATKANAEGQPIAALDAARAGLSGVTLASLSMAALGVLVISGEYRTGGIRMSLLAVPRRLRLLAGKIIVFTVAALVVCTATAGASVLVGFAVMRPAGGDGGAVAQAVVGAGLYLTACGLFGLAFGALVRHTPGALLSVIGMILVLPQLVRMLPGEWARSAHHYVTTNAGLQVITPAEANPLGPWAGYAVYLAWIAATMLAAAVLMNRRDA</sequence>
<proteinExistence type="predicted"/>
<evidence type="ECO:0000256" key="1">
    <source>
        <dbReference type="SAM" id="Phobius"/>
    </source>
</evidence>
<keyword evidence="3" id="KW-1185">Reference proteome</keyword>
<keyword evidence="1" id="KW-0812">Transmembrane</keyword>
<keyword evidence="1" id="KW-1133">Transmembrane helix</keyword>
<keyword evidence="1" id="KW-0472">Membrane</keyword>
<feature type="transmembrane region" description="Helical" evidence="1">
    <location>
        <begin position="221"/>
        <end position="242"/>
    </location>
</feature>
<protein>
    <submittedName>
        <fullName evidence="2">ABC-2 family transporter protein</fullName>
    </submittedName>
</protein>
<feature type="transmembrane region" description="Helical" evidence="1">
    <location>
        <begin position="139"/>
        <end position="164"/>
    </location>
</feature>
<reference evidence="2 3" key="1">
    <citation type="submission" date="2016-10" db="EMBL/GenBank/DDBJ databases">
        <authorList>
            <person name="de Groot N.N."/>
        </authorList>
    </citation>
    <scope>NUCLEOTIDE SEQUENCE [LARGE SCALE GENOMIC DNA]</scope>
    <source>
        <strain evidence="2 3">DSM 43357</strain>
    </source>
</reference>
<feature type="transmembrane region" description="Helical" evidence="1">
    <location>
        <begin position="100"/>
        <end position="127"/>
    </location>
</feature>
<dbReference type="AlphaFoldDB" id="A0A1H7QY69"/>
<accession>A0A1H7QY69</accession>
<dbReference type="STRING" id="46177.SAMN05660976_02724"/>
<dbReference type="RefSeq" id="WP_091100574.1">
    <property type="nucleotide sequence ID" value="NZ_FOBF01000005.1"/>
</dbReference>
<dbReference type="Proteomes" id="UP000198953">
    <property type="component" value="Unassembled WGS sequence"/>
</dbReference>
<gene>
    <name evidence="2" type="ORF">SAMN05660976_02724</name>
</gene>
<dbReference type="EMBL" id="FOBF01000005">
    <property type="protein sequence ID" value="SEL52799.1"/>
    <property type="molecule type" value="Genomic_DNA"/>
</dbReference>
<evidence type="ECO:0000313" key="3">
    <source>
        <dbReference type="Proteomes" id="UP000198953"/>
    </source>
</evidence>
<evidence type="ECO:0000313" key="2">
    <source>
        <dbReference type="EMBL" id="SEL52799.1"/>
    </source>
</evidence>
<dbReference type="PANTHER" id="PTHR37305">
    <property type="entry name" value="INTEGRAL MEMBRANE PROTEIN-RELATED"/>
    <property type="match status" value="1"/>
</dbReference>